<dbReference type="GeneID" id="90609801"/>
<evidence type="ECO:0000256" key="1">
    <source>
        <dbReference type="ARBA" id="ARBA00008779"/>
    </source>
</evidence>
<feature type="signal peptide" evidence="3">
    <location>
        <begin position="1"/>
        <end position="38"/>
    </location>
</feature>
<keyword evidence="6" id="KW-1185">Reference proteome</keyword>
<dbReference type="InterPro" id="IPR050738">
    <property type="entry name" value="Sulfatase"/>
</dbReference>
<comment type="similarity">
    <text evidence="1">Belongs to the sulfatase family.</text>
</comment>
<gene>
    <name evidence="5" type="ORF">CEE69_17285</name>
</gene>
<evidence type="ECO:0000256" key="3">
    <source>
        <dbReference type="SAM" id="SignalP"/>
    </source>
</evidence>
<dbReference type="Proteomes" id="UP000225740">
    <property type="component" value="Unassembled WGS sequence"/>
</dbReference>
<evidence type="ECO:0000259" key="4">
    <source>
        <dbReference type="Pfam" id="PF00884"/>
    </source>
</evidence>
<dbReference type="SUPFAM" id="SSF53649">
    <property type="entry name" value="Alkaline phosphatase-like"/>
    <property type="match status" value="1"/>
</dbReference>
<feature type="region of interest" description="Disordered" evidence="2">
    <location>
        <begin position="473"/>
        <end position="494"/>
    </location>
</feature>
<dbReference type="AlphaFoldDB" id="A0A2G1W5Y0"/>
<sequence length="494" mass="55479">MKRFRLRFQQRSISQLLWHCCLLSLISTVFGPPASAFAADQQRPNIVLVFIDDMGWEDFSCFGNHDAQTPHIDGMAREGVRFEQFYVNSPICSPSRTAISTGQYPQRWRIGSFLSNRDHNERRGMAQWLDPKAPMLARSLQQSGYATGHFGKWHMGGQRNVDEAPYITEYGFDESLTNFEGMGPKLLPLTMKPGDEEPGRIWADAERLGEGYRWMQRSKITGGFVDAAIPFIQKAREANKPFYINLWPDDVHAPFWPPVDQWADGKRGLYLSVLEEMDRQLGKLFELIGNDANLRENTLVLICSDNGPEQGAGSAGPFRGFKTHLYEGGIRSSLIAWGPGIVSRAGEVDRASVFSAIDLVPTLLELTDTEKPEDASFDGESIVPAITGDGTSRTSPLFFRRPPDRDAYYGMDDLPDLAMRKGNWKLLCEYDGSSPELYDLDSDRGETQNLASEHPGTVAEMTKDLVAWHLAMPKDNGATYREKPKKKARKPAKN</sequence>
<evidence type="ECO:0000313" key="6">
    <source>
        <dbReference type="Proteomes" id="UP000225740"/>
    </source>
</evidence>
<dbReference type="EMBL" id="NIZW01000013">
    <property type="protein sequence ID" value="PHQ34049.1"/>
    <property type="molecule type" value="Genomic_DNA"/>
</dbReference>
<dbReference type="InterPro" id="IPR017850">
    <property type="entry name" value="Alkaline_phosphatase_core_sf"/>
</dbReference>
<accession>A0A2G1W5Y0</accession>
<dbReference type="PANTHER" id="PTHR42693">
    <property type="entry name" value="ARYLSULFATASE FAMILY MEMBER"/>
    <property type="match status" value="1"/>
</dbReference>
<dbReference type="Pfam" id="PF00884">
    <property type="entry name" value="Sulfatase"/>
    <property type="match status" value="1"/>
</dbReference>
<dbReference type="RefSeq" id="WP_099261898.1">
    <property type="nucleotide sequence ID" value="NZ_NIZW01000013.1"/>
</dbReference>
<dbReference type="Gene3D" id="3.30.1120.10">
    <property type="match status" value="1"/>
</dbReference>
<evidence type="ECO:0000313" key="5">
    <source>
        <dbReference type="EMBL" id="PHQ34049.1"/>
    </source>
</evidence>
<comment type="caution">
    <text evidence="5">The sequence shown here is derived from an EMBL/GenBank/DDBJ whole genome shotgun (WGS) entry which is preliminary data.</text>
</comment>
<organism evidence="5 6">
    <name type="scientific">Rhodopirellula bahusiensis</name>
    <dbReference type="NCBI Taxonomy" id="2014065"/>
    <lineage>
        <taxon>Bacteria</taxon>
        <taxon>Pseudomonadati</taxon>
        <taxon>Planctomycetota</taxon>
        <taxon>Planctomycetia</taxon>
        <taxon>Pirellulales</taxon>
        <taxon>Pirellulaceae</taxon>
        <taxon>Rhodopirellula</taxon>
    </lineage>
</organism>
<reference evidence="5 6" key="1">
    <citation type="submission" date="2017-06" db="EMBL/GenBank/DDBJ databases">
        <title>Description of Rhodopirellula bahusiensis sp. nov.</title>
        <authorList>
            <person name="Kizina J."/>
            <person name="Harder J."/>
        </authorList>
    </citation>
    <scope>NUCLEOTIDE SEQUENCE [LARGE SCALE GENOMIC DNA]</scope>
    <source>
        <strain evidence="5 6">SWK21</strain>
    </source>
</reference>
<dbReference type="InterPro" id="IPR000917">
    <property type="entry name" value="Sulfatase_N"/>
</dbReference>
<proteinExistence type="inferred from homology"/>
<dbReference type="Gene3D" id="3.40.720.10">
    <property type="entry name" value="Alkaline Phosphatase, subunit A"/>
    <property type="match status" value="1"/>
</dbReference>
<dbReference type="PANTHER" id="PTHR42693:SF33">
    <property type="entry name" value="ARYLSULFATASE"/>
    <property type="match status" value="1"/>
</dbReference>
<keyword evidence="3" id="KW-0732">Signal</keyword>
<dbReference type="OrthoDB" id="9783154at2"/>
<protein>
    <submittedName>
        <fullName evidence="5">N-acetylgalactosamine-6-sulfatase</fullName>
    </submittedName>
</protein>
<evidence type="ECO:0000256" key="2">
    <source>
        <dbReference type="SAM" id="MobiDB-lite"/>
    </source>
</evidence>
<feature type="chain" id="PRO_5013713209" evidence="3">
    <location>
        <begin position="39"/>
        <end position="494"/>
    </location>
</feature>
<feature type="compositionally biased region" description="Basic residues" evidence="2">
    <location>
        <begin position="483"/>
        <end position="494"/>
    </location>
</feature>
<feature type="domain" description="Sulfatase N-terminal" evidence="4">
    <location>
        <begin position="44"/>
        <end position="368"/>
    </location>
</feature>
<dbReference type="GO" id="GO:0004065">
    <property type="term" value="F:arylsulfatase activity"/>
    <property type="evidence" value="ECO:0007669"/>
    <property type="project" value="TreeGrafter"/>
</dbReference>
<name>A0A2G1W5Y0_9BACT</name>